<keyword evidence="2" id="KW-0732">Signal</keyword>
<evidence type="ECO:0008006" key="5">
    <source>
        <dbReference type="Google" id="ProtNLM"/>
    </source>
</evidence>
<protein>
    <recommendedName>
        <fullName evidence="5">Tetratricopeptide repeat protein</fullName>
    </recommendedName>
</protein>
<dbReference type="Pfam" id="PF13181">
    <property type="entry name" value="TPR_8"/>
    <property type="match status" value="1"/>
</dbReference>
<evidence type="ECO:0000256" key="1">
    <source>
        <dbReference type="SAM" id="MobiDB-lite"/>
    </source>
</evidence>
<feature type="signal peptide" evidence="2">
    <location>
        <begin position="1"/>
        <end position="25"/>
    </location>
</feature>
<dbReference type="KEGG" id="nlc:EBAPG3_011040"/>
<proteinExistence type="predicted"/>
<dbReference type="PANTHER" id="PTHR45588">
    <property type="entry name" value="TPR DOMAIN-CONTAINING PROTEIN"/>
    <property type="match status" value="1"/>
</dbReference>
<name>A0A1W6STG6_9PROT</name>
<dbReference type="Gene3D" id="1.25.40.10">
    <property type="entry name" value="Tetratricopeptide repeat domain"/>
    <property type="match status" value="2"/>
</dbReference>
<feature type="region of interest" description="Disordered" evidence="1">
    <location>
        <begin position="28"/>
        <end position="72"/>
    </location>
</feature>
<dbReference type="RefSeq" id="WP_004176063.1">
    <property type="nucleotide sequence ID" value="NZ_CP021106.3"/>
</dbReference>
<gene>
    <name evidence="3" type="ORF">EBAPG3_011040</name>
</gene>
<accession>A0A1W6STG6</accession>
<keyword evidence="4" id="KW-1185">Reference proteome</keyword>
<dbReference type="EMBL" id="CP021106">
    <property type="protein sequence ID" value="ARO89104.1"/>
    <property type="molecule type" value="Genomic_DNA"/>
</dbReference>
<dbReference type="Proteomes" id="UP000012179">
    <property type="component" value="Chromosome"/>
</dbReference>
<dbReference type="SUPFAM" id="SSF48452">
    <property type="entry name" value="TPR-like"/>
    <property type="match status" value="2"/>
</dbReference>
<dbReference type="SMART" id="SM00028">
    <property type="entry name" value="TPR"/>
    <property type="match status" value="3"/>
</dbReference>
<dbReference type="AlphaFoldDB" id="A0A1W6STG6"/>
<reference evidence="3 4" key="1">
    <citation type="journal article" date="2015" name="Int. J. Syst. Evol. Microbiol.">
        <title>Nitrosospira lacus sp. nov., a psychrotolerant, ammonia-oxidizing bacterium from sandy lake sediment.</title>
        <authorList>
            <person name="Urakawa H."/>
            <person name="Garcia J.C."/>
            <person name="Nielsen J.L."/>
            <person name="Le V.Q."/>
            <person name="Kozlowski J.A."/>
            <person name="Stein L.Y."/>
            <person name="Lim C.K."/>
            <person name="Pommerening-Roser A."/>
            <person name="Martens-Habbena W."/>
            <person name="Stahl D.A."/>
            <person name="Klotz M.G."/>
        </authorList>
    </citation>
    <scope>NUCLEOTIDE SEQUENCE [LARGE SCALE GENOMIC DNA]</scope>
    <source>
        <strain evidence="3 4">APG3</strain>
    </source>
</reference>
<evidence type="ECO:0000313" key="3">
    <source>
        <dbReference type="EMBL" id="ARO89104.1"/>
    </source>
</evidence>
<dbReference type="eggNOG" id="COG0457">
    <property type="taxonomic scope" value="Bacteria"/>
</dbReference>
<organism evidence="3 4">
    <name type="scientific">Nitrosospira lacus</name>
    <dbReference type="NCBI Taxonomy" id="1288494"/>
    <lineage>
        <taxon>Bacteria</taxon>
        <taxon>Pseudomonadati</taxon>
        <taxon>Pseudomonadota</taxon>
        <taxon>Betaproteobacteria</taxon>
        <taxon>Nitrosomonadales</taxon>
        <taxon>Nitrosomonadaceae</taxon>
        <taxon>Nitrosospira</taxon>
    </lineage>
</organism>
<feature type="chain" id="PRO_5010852143" description="Tetratricopeptide repeat protein" evidence="2">
    <location>
        <begin position="26"/>
        <end position="590"/>
    </location>
</feature>
<dbReference type="PANTHER" id="PTHR45588:SF1">
    <property type="entry name" value="WW DOMAIN-CONTAINING PROTEIN"/>
    <property type="match status" value="1"/>
</dbReference>
<dbReference type="InterPro" id="IPR019734">
    <property type="entry name" value="TPR_rpt"/>
</dbReference>
<evidence type="ECO:0000256" key="2">
    <source>
        <dbReference type="SAM" id="SignalP"/>
    </source>
</evidence>
<dbReference type="OrthoDB" id="9778494at2"/>
<dbReference type="InterPro" id="IPR011990">
    <property type="entry name" value="TPR-like_helical_dom_sf"/>
</dbReference>
<evidence type="ECO:0000313" key="4">
    <source>
        <dbReference type="Proteomes" id="UP000012179"/>
    </source>
</evidence>
<sequence length="590" mass="65237">MQSDIVRSTLLILALAVAGIPGAFAETGAGTGDVASTKKREASAGSGGGHQHYAQSDMAARPGPDGKLAPRLQNLGTDTFPVSTRNKLAQQYINQGLNLAYGFNHAEARRAFREAARLDPGLAMAYWGQALVLGPNINAMMEPNEEPQALEIVQQAKSLMAKASPRERALINALEKRYSGNPESRTTNDKAYAEAMREVHQRFPDDPDIAMLYVESVMDLRPWGYWMRDGQPYEGTAEIVALTEEVMRRNPKHPAALHMYIHLIEPTSTPERAEKAADTLLTLMPAAGHMIHMSSHIYQRVGRYADSMKSNQLAIAADEDYIAQCRAQGLYPMMYYPHNIHFLWFAATGDGQSKVAIKSAREAASKVDDAVLEAMPLTAIFRMVPYWALARFGHWKEVLEEPAPPSTSPFLKGSWHYVRGLAFVATGQLQQADQELGALREIMKNPALDLPLFSKNTARTVLSAAPEVLAGEIAAARGQFDQAIAYLEQAVRLEDALIYTEPSEFSVPPRLTLGAILLEAGRPAEAETVYWEDLRRNRNSGWALYGLMQALRAQKKDDQATLIEARFNEAWARADVKLSGSRFGRRDVKM</sequence>